<reference evidence="2" key="1">
    <citation type="submission" date="2020-11" db="EMBL/GenBank/DDBJ databases">
        <authorList>
            <person name="Whiteford S."/>
        </authorList>
    </citation>
    <scope>NUCLEOTIDE SEQUENCE</scope>
</reference>
<keyword evidence="3" id="KW-1185">Reference proteome</keyword>
<dbReference type="GO" id="GO:0051452">
    <property type="term" value="P:intracellular pH reduction"/>
    <property type="evidence" value="ECO:0007669"/>
    <property type="project" value="TreeGrafter"/>
</dbReference>
<sequence>MTFLEDTLIILISQIVFFVGGWIFFVKQLFRDYEVHHLLVQLIFSVTFALSCTMFELIIFEIIGYLDSSSRYFHWNLGLYLLLFMLIVLIPFYIAYFSISNITFVSKNTIRPLTMFVWFIYLYFFWKIGDPFPILSPKQWLQVAVMRTAATPRYTASARGLNWTRGLPSRWSVMRFPPAQRMKSVSVRKAAQCRYAEGFGGLGDSARQGGRPKGRR</sequence>
<dbReference type="Proteomes" id="UP000653454">
    <property type="component" value="Unassembled WGS sequence"/>
</dbReference>
<feature type="transmembrane region" description="Helical" evidence="1">
    <location>
        <begin position="6"/>
        <end position="26"/>
    </location>
</feature>
<gene>
    <name evidence="2" type="ORF">PLXY2_LOCUS5924</name>
</gene>
<protein>
    <submittedName>
        <fullName evidence="2">(diamondback moth) hypothetical protein</fullName>
    </submittedName>
</protein>
<dbReference type="EMBL" id="CAJHNJ030000018">
    <property type="protein sequence ID" value="CAG9116305.1"/>
    <property type="molecule type" value="Genomic_DNA"/>
</dbReference>
<evidence type="ECO:0000256" key="1">
    <source>
        <dbReference type="SAM" id="Phobius"/>
    </source>
</evidence>
<dbReference type="PANTHER" id="PTHR15948">
    <property type="entry name" value="G-PROTEIN COUPLED RECEPTOR 89-RELATED"/>
    <property type="match status" value="1"/>
</dbReference>
<dbReference type="PANTHER" id="PTHR15948:SF0">
    <property type="entry name" value="GOLGI PH REGULATOR A-RELATED"/>
    <property type="match status" value="1"/>
</dbReference>
<comment type="caution">
    <text evidence="2">The sequence shown here is derived from an EMBL/GenBank/DDBJ whole genome shotgun (WGS) entry which is preliminary data.</text>
</comment>
<accession>A0A8S4ELB8</accession>
<keyword evidence="1" id="KW-0812">Transmembrane</keyword>
<dbReference type="GO" id="GO:0032580">
    <property type="term" value="C:Golgi cisterna membrane"/>
    <property type="evidence" value="ECO:0007669"/>
    <property type="project" value="TreeGrafter"/>
</dbReference>
<feature type="transmembrane region" description="Helical" evidence="1">
    <location>
        <begin position="109"/>
        <end position="126"/>
    </location>
</feature>
<dbReference type="GO" id="GO:0008308">
    <property type="term" value="F:voltage-gated monoatomic anion channel activity"/>
    <property type="evidence" value="ECO:0007669"/>
    <property type="project" value="TreeGrafter"/>
</dbReference>
<evidence type="ECO:0000313" key="2">
    <source>
        <dbReference type="EMBL" id="CAG9116305.1"/>
    </source>
</evidence>
<organism evidence="2 3">
    <name type="scientific">Plutella xylostella</name>
    <name type="common">Diamondback moth</name>
    <name type="synonym">Plutella maculipennis</name>
    <dbReference type="NCBI Taxonomy" id="51655"/>
    <lineage>
        <taxon>Eukaryota</taxon>
        <taxon>Metazoa</taxon>
        <taxon>Ecdysozoa</taxon>
        <taxon>Arthropoda</taxon>
        <taxon>Hexapoda</taxon>
        <taxon>Insecta</taxon>
        <taxon>Pterygota</taxon>
        <taxon>Neoptera</taxon>
        <taxon>Endopterygota</taxon>
        <taxon>Lepidoptera</taxon>
        <taxon>Glossata</taxon>
        <taxon>Ditrysia</taxon>
        <taxon>Yponomeutoidea</taxon>
        <taxon>Plutellidae</taxon>
        <taxon>Plutella</taxon>
    </lineage>
</organism>
<dbReference type="InterPro" id="IPR015672">
    <property type="entry name" value="GPHR/GTG"/>
</dbReference>
<keyword evidence="1" id="KW-0472">Membrane</keyword>
<name>A0A8S4ELB8_PLUXY</name>
<proteinExistence type="predicted"/>
<keyword evidence="1" id="KW-1133">Transmembrane helix</keyword>
<feature type="transmembrane region" description="Helical" evidence="1">
    <location>
        <begin position="77"/>
        <end position="97"/>
    </location>
</feature>
<feature type="transmembrane region" description="Helical" evidence="1">
    <location>
        <begin position="38"/>
        <end position="65"/>
    </location>
</feature>
<evidence type="ECO:0000313" key="3">
    <source>
        <dbReference type="Proteomes" id="UP000653454"/>
    </source>
</evidence>
<dbReference type="AlphaFoldDB" id="A0A8S4ELB8"/>